<keyword evidence="4" id="KW-0472">Membrane</keyword>
<dbReference type="InterPro" id="IPR011047">
    <property type="entry name" value="Quinoprotein_ADH-like_sf"/>
</dbReference>
<dbReference type="NCBIfam" id="TIGR03074">
    <property type="entry name" value="PQQ_membr_DH"/>
    <property type="match status" value="1"/>
</dbReference>
<comment type="similarity">
    <text evidence="2">Belongs to the bacterial PQQ dehydrogenase family.</text>
</comment>
<dbReference type="InterPro" id="IPR017511">
    <property type="entry name" value="PQQ_mDH"/>
</dbReference>
<accession>A0A336JMS9</accession>
<feature type="transmembrane region" description="Helical" evidence="4">
    <location>
        <begin position="69"/>
        <end position="85"/>
    </location>
</feature>
<proteinExistence type="inferred from homology"/>
<name>A0A336JMS9_9BRAD</name>
<reference evidence="7 8" key="1">
    <citation type="submission" date="2017-08" db="EMBL/GenBank/DDBJ databases">
        <authorList>
            <person name="de Groot N.N."/>
        </authorList>
    </citation>
    <scope>NUCLEOTIDE SEQUENCE [LARGE SCALE GENOMIC DNA]</scope>
    <source>
        <strain evidence="7 8">JA575</strain>
    </source>
</reference>
<dbReference type="Gene3D" id="2.140.10.10">
    <property type="entry name" value="Quinoprotein alcohol dehydrogenase-like superfamily"/>
    <property type="match status" value="2"/>
</dbReference>
<dbReference type="Proteomes" id="UP000256343">
    <property type="component" value="Unassembled WGS sequence"/>
</dbReference>
<organism evidence="7 8">
    <name type="scientific">Rhodopseudomonas pentothenatexigens</name>
    <dbReference type="NCBI Taxonomy" id="999699"/>
    <lineage>
        <taxon>Bacteria</taxon>
        <taxon>Pseudomonadati</taxon>
        <taxon>Pseudomonadota</taxon>
        <taxon>Alphaproteobacteria</taxon>
        <taxon>Hyphomicrobiales</taxon>
        <taxon>Nitrobacteraceae</taxon>
        <taxon>Rhodopseudomonas</taxon>
    </lineage>
</organism>
<dbReference type="GO" id="GO:0016020">
    <property type="term" value="C:membrane"/>
    <property type="evidence" value="ECO:0007669"/>
    <property type="project" value="InterPro"/>
</dbReference>
<reference evidence="6 9" key="2">
    <citation type="submission" date="2018-07" db="EMBL/GenBank/DDBJ databases">
        <title>Genomic Encyclopedia of Archaeal and Bacterial Type Strains, Phase II (KMG-II): from individual species to whole genera.</title>
        <authorList>
            <person name="Goeker M."/>
        </authorList>
    </citation>
    <scope>NUCLEOTIDE SEQUENCE [LARGE SCALE GENOMIC DNA]</scope>
    <source>
        <strain evidence="6 9">JA575</strain>
    </source>
</reference>
<gene>
    <name evidence="6" type="ORF">BJ125_108167</name>
    <name evidence="7" type="ORF">SAMN05892882_108167</name>
</gene>
<feature type="transmembrane region" description="Helical" evidence="4">
    <location>
        <begin position="44"/>
        <end position="62"/>
    </location>
</feature>
<feature type="domain" description="Pyrrolo-quinoline quinone repeat" evidence="5">
    <location>
        <begin position="176"/>
        <end position="778"/>
    </location>
</feature>
<dbReference type="PANTHER" id="PTHR32303:SF4">
    <property type="entry name" value="QUINOPROTEIN GLUCOSE DEHYDROGENASE"/>
    <property type="match status" value="1"/>
</dbReference>
<dbReference type="SMART" id="SM00564">
    <property type="entry name" value="PQQ"/>
    <property type="match status" value="3"/>
</dbReference>
<dbReference type="GO" id="GO:0048038">
    <property type="term" value="F:quinone binding"/>
    <property type="evidence" value="ECO:0007669"/>
    <property type="project" value="InterPro"/>
</dbReference>
<keyword evidence="3" id="KW-0560">Oxidoreductase</keyword>
<dbReference type="OrthoDB" id="9794322at2"/>
<dbReference type="PANTHER" id="PTHR32303">
    <property type="entry name" value="QUINOPROTEIN ALCOHOL DEHYDROGENASE (CYTOCHROME C)"/>
    <property type="match status" value="1"/>
</dbReference>
<evidence type="ECO:0000313" key="6">
    <source>
        <dbReference type="EMBL" id="RED36232.1"/>
    </source>
</evidence>
<feature type="transmembrane region" description="Helical" evidence="4">
    <location>
        <begin position="97"/>
        <end position="118"/>
    </location>
</feature>
<dbReference type="EMBL" id="UFQQ01000008">
    <property type="protein sequence ID" value="SSW90792.1"/>
    <property type="molecule type" value="Genomic_DNA"/>
</dbReference>
<evidence type="ECO:0000259" key="5">
    <source>
        <dbReference type="Pfam" id="PF01011"/>
    </source>
</evidence>
<dbReference type="InterPro" id="IPR002372">
    <property type="entry name" value="PQQ_rpt_dom"/>
</dbReference>
<dbReference type="Proteomes" id="UP000252631">
    <property type="component" value="Unassembled WGS sequence"/>
</dbReference>
<evidence type="ECO:0000256" key="4">
    <source>
        <dbReference type="SAM" id="Phobius"/>
    </source>
</evidence>
<evidence type="ECO:0000256" key="1">
    <source>
        <dbReference type="ARBA" id="ARBA00001931"/>
    </source>
</evidence>
<dbReference type="GO" id="GO:0008876">
    <property type="term" value="F:quinoprotein glucose dehydrogenase activity"/>
    <property type="evidence" value="ECO:0007669"/>
    <property type="project" value="TreeGrafter"/>
</dbReference>
<keyword evidence="4" id="KW-0812">Transmembrane</keyword>
<dbReference type="CDD" id="cd10280">
    <property type="entry name" value="PQQ_mGDH"/>
    <property type="match status" value="1"/>
</dbReference>
<feature type="transmembrane region" description="Helical" evidence="4">
    <location>
        <begin position="12"/>
        <end position="38"/>
    </location>
</feature>
<dbReference type="EMBL" id="QRDT01000008">
    <property type="protein sequence ID" value="RED36232.1"/>
    <property type="molecule type" value="Genomic_DNA"/>
</dbReference>
<evidence type="ECO:0000256" key="3">
    <source>
        <dbReference type="ARBA" id="ARBA00023002"/>
    </source>
</evidence>
<evidence type="ECO:0000313" key="8">
    <source>
        <dbReference type="Proteomes" id="UP000252631"/>
    </source>
</evidence>
<dbReference type="InterPro" id="IPR018391">
    <property type="entry name" value="PQQ_b-propeller_rpt"/>
</dbReference>
<dbReference type="Pfam" id="PF01011">
    <property type="entry name" value="PQQ"/>
    <property type="match status" value="1"/>
</dbReference>
<comment type="cofactor">
    <cofactor evidence="1">
        <name>pyrroloquinoline quinone</name>
        <dbReference type="ChEBI" id="CHEBI:58442"/>
    </cofactor>
</comment>
<dbReference type="RefSeq" id="WP_114357855.1">
    <property type="nucleotide sequence ID" value="NZ_QRDT01000008.1"/>
</dbReference>
<protein>
    <submittedName>
        <fullName evidence="7">Quinoprotein glucose dehydrogenase</fullName>
    </submittedName>
</protein>
<feature type="transmembrane region" description="Helical" evidence="4">
    <location>
        <begin position="125"/>
        <end position="146"/>
    </location>
</feature>
<evidence type="ECO:0000313" key="9">
    <source>
        <dbReference type="Proteomes" id="UP000256343"/>
    </source>
</evidence>
<keyword evidence="4" id="KW-1133">Transmembrane helix</keyword>
<evidence type="ECO:0000256" key="2">
    <source>
        <dbReference type="ARBA" id="ARBA00008156"/>
    </source>
</evidence>
<dbReference type="AlphaFoldDB" id="A0A336JMS9"/>
<sequence length="810" mass="86371">MTDRIDRRRHGAGVWFVAALGVLFFLCGAVLAVGGVWLAALGGSLYYVVAGIGLLATAILLWMRRAEALYLYGVVVAGTVAWALWEVGPNGWALVPRLVGPLVLLVLVVAATPWLAPFRHRPGTALGWATACIVIIAAGAGAIALISQPSTAALATIAPPSGSMADPSRIHTGADWPAYGGSYAARRYSPLDQIKPGNVAELRKVWTYHTGDLPSEAAKGTYGAETTPLKIGETLYLCTPKNIMIALDAASGKERWRYDPEVSDKYIPYTAACRGVVYYTVPDADPQSACATRIIEGTLDARLIAVDARSGEPCADFGRNGAVDTAVGIGQNVPGMYSITSPPTVVRGVVVVGHQVLDGQKRDAPSGVILGYDAVTGELRWAWDMVKPELTGLPPPGETFTRGTPNMWTIASGDEQLGLVYLPLGVSAVDYWSSTRTERGKEFATSLVALDVTTGKPAWHFQTVRNDVWDYDLGSQATLVDFPGPNGSVPALILPSKRGDLFVLDRRTGTPLTGVEERKVPQGGVEPEQRAKTQPFSLYATLQKPDLVEADMWGMSPIDQMVCRIQFRMASYEGIFTPPTTDRHWIEYPGYNGGSDWGGIAVDPTRGLIVANYNDMPNYNRLVPRAEADRRGWAPRNQARGEIGGAEGAGDPQAGTPFAINVNAGWRLPGTGLLCKQPPYGGLRAIDLRSGETVWDRPLGQARTNGPFGIPSMLPLTIGTPNNGGPVVTAGGLIFIAATTDNLIRAVDLATGKTVWTDVLPAGGQATPMTYEVAGKQYLAIMAGGHHFMETPIGDELVVYALPDSAVASR</sequence>
<keyword evidence="9" id="KW-1185">Reference proteome</keyword>
<dbReference type="SUPFAM" id="SSF50998">
    <property type="entry name" value="Quinoprotein alcohol dehydrogenase-like"/>
    <property type="match status" value="1"/>
</dbReference>
<evidence type="ECO:0000313" key="7">
    <source>
        <dbReference type="EMBL" id="SSW90792.1"/>
    </source>
</evidence>